<name>X6MKE9_RETFI</name>
<evidence type="ECO:0000256" key="5">
    <source>
        <dbReference type="SAM" id="Phobius"/>
    </source>
</evidence>
<dbReference type="InterPro" id="IPR011989">
    <property type="entry name" value="ARM-like"/>
</dbReference>
<evidence type="ECO:0000313" key="8">
    <source>
        <dbReference type="Proteomes" id="UP000023152"/>
    </source>
</evidence>
<dbReference type="PANTHER" id="PTHR23316">
    <property type="entry name" value="IMPORTIN ALPHA"/>
    <property type="match status" value="1"/>
</dbReference>
<dbReference type="InterPro" id="IPR002652">
    <property type="entry name" value="Importin-a_IBB"/>
</dbReference>
<evidence type="ECO:0000259" key="6">
    <source>
        <dbReference type="Pfam" id="PF01749"/>
    </source>
</evidence>
<gene>
    <name evidence="7" type="ORF">RFI_22886</name>
</gene>
<organism evidence="7 8">
    <name type="scientific">Reticulomyxa filosa</name>
    <dbReference type="NCBI Taxonomy" id="46433"/>
    <lineage>
        <taxon>Eukaryota</taxon>
        <taxon>Sar</taxon>
        <taxon>Rhizaria</taxon>
        <taxon>Retaria</taxon>
        <taxon>Foraminifera</taxon>
        <taxon>Monothalamids</taxon>
        <taxon>Reticulomyxidae</taxon>
        <taxon>Reticulomyxa</taxon>
    </lineage>
</organism>
<comment type="similarity">
    <text evidence="1">Belongs to the importin alpha family.</text>
</comment>
<evidence type="ECO:0000256" key="1">
    <source>
        <dbReference type="ARBA" id="ARBA00010394"/>
    </source>
</evidence>
<feature type="transmembrane region" description="Helical" evidence="5">
    <location>
        <begin position="166"/>
        <end position="190"/>
    </location>
</feature>
<keyword evidence="8" id="KW-1185">Reference proteome</keyword>
<dbReference type="GO" id="GO:0006606">
    <property type="term" value="P:protein import into nucleus"/>
    <property type="evidence" value="ECO:0007669"/>
    <property type="project" value="InterPro"/>
</dbReference>
<dbReference type="EMBL" id="ASPP01020009">
    <property type="protein sequence ID" value="ETO14483.1"/>
    <property type="molecule type" value="Genomic_DNA"/>
</dbReference>
<accession>X6MKE9</accession>
<dbReference type="Proteomes" id="UP000023152">
    <property type="component" value="Unassembled WGS sequence"/>
</dbReference>
<keyword evidence="5" id="KW-0812">Transmembrane</keyword>
<evidence type="ECO:0000313" key="7">
    <source>
        <dbReference type="EMBL" id="ETO14483.1"/>
    </source>
</evidence>
<dbReference type="Pfam" id="PF01749">
    <property type="entry name" value="IBB"/>
    <property type="match status" value="1"/>
</dbReference>
<feature type="region of interest" description="Disordered" evidence="4">
    <location>
        <begin position="58"/>
        <end position="79"/>
    </location>
</feature>
<sequence>MFTDDNRRDFQRGIDFQQGKVKRMEERLNLRRQIREGHLNKRRKALNETEASAIKDDHDTENINTGNCEQKPERKPGGITSEIHIKNLNKFIEKVKSGNLQLMVEGVEAVRQLLSIEEKPPIDQVLDTNVVPYLIKVVKQKILVQPTEESSVENEKKFKLQFEASWYAFCIFCVYVCAFLFCFVCIFFCCC</sequence>
<keyword evidence="5" id="KW-1133">Transmembrane helix</keyword>
<comment type="caution">
    <text evidence="7">The sequence shown here is derived from an EMBL/GenBank/DDBJ whole genome shotgun (WGS) entry which is preliminary data.</text>
</comment>
<dbReference type="SUPFAM" id="SSF48371">
    <property type="entry name" value="ARM repeat"/>
    <property type="match status" value="1"/>
</dbReference>
<evidence type="ECO:0000256" key="3">
    <source>
        <dbReference type="ARBA" id="ARBA00022927"/>
    </source>
</evidence>
<dbReference type="InterPro" id="IPR016024">
    <property type="entry name" value="ARM-type_fold"/>
</dbReference>
<evidence type="ECO:0000256" key="4">
    <source>
        <dbReference type="SAM" id="MobiDB-lite"/>
    </source>
</evidence>
<keyword evidence="3" id="KW-0653">Protein transport</keyword>
<keyword evidence="2" id="KW-0813">Transport</keyword>
<protein>
    <submittedName>
        <fullName evidence="7">Protein transporter</fullName>
    </submittedName>
</protein>
<dbReference type="AlphaFoldDB" id="X6MKE9"/>
<dbReference type="Gene3D" id="1.25.10.10">
    <property type="entry name" value="Leucine-rich Repeat Variant"/>
    <property type="match status" value="1"/>
</dbReference>
<dbReference type="GO" id="GO:0061608">
    <property type="term" value="F:nuclear import signal receptor activity"/>
    <property type="evidence" value="ECO:0007669"/>
    <property type="project" value="InterPro"/>
</dbReference>
<feature type="domain" description="IBB" evidence="6">
    <location>
        <begin position="14"/>
        <end position="106"/>
    </location>
</feature>
<proteinExistence type="inferred from homology"/>
<reference evidence="7 8" key="1">
    <citation type="journal article" date="2013" name="Curr. Biol.">
        <title>The Genome of the Foraminiferan Reticulomyxa filosa.</title>
        <authorList>
            <person name="Glockner G."/>
            <person name="Hulsmann N."/>
            <person name="Schleicher M."/>
            <person name="Noegel A.A."/>
            <person name="Eichinger L."/>
            <person name="Gallinger C."/>
            <person name="Pawlowski J."/>
            <person name="Sierra R."/>
            <person name="Euteneuer U."/>
            <person name="Pillet L."/>
            <person name="Moustafa A."/>
            <person name="Platzer M."/>
            <person name="Groth M."/>
            <person name="Szafranski K."/>
            <person name="Schliwa M."/>
        </authorList>
    </citation>
    <scope>NUCLEOTIDE SEQUENCE [LARGE SCALE GENOMIC DNA]</scope>
</reference>
<keyword evidence="5" id="KW-0472">Membrane</keyword>
<dbReference type="OrthoDB" id="29145at2759"/>
<evidence type="ECO:0000256" key="2">
    <source>
        <dbReference type="ARBA" id="ARBA00022448"/>
    </source>
</evidence>